<dbReference type="RefSeq" id="WP_107931724.1">
    <property type="nucleotide sequence ID" value="NZ_PYWJ01000001.1"/>
</dbReference>
<dbReference type="Pfam" id="PF11181">
    <property type="entry name" value="YflT"/>
    <property type="match status" value="1"/>
</dbReference>
<keyword evidence="3" id="KW-1185">Reference proteome</keyword>
<organism evidence="2 3">
    <name type="scientific">Ureibacillus chungkukjangi</name>
    <dbReference type="NCBI Taxonomy" id="1202712"/>
    <lineage>
        <taxon>Bacteria</taxon>
        <taxon>Bacillati</taxon>
        <taxon>Bacillota</taxon>
        <taxon>Bacilli</taxon>
        <taxon>Bacillales</taxon>
        <taxon>Caryophanaceae</taxon>
        <taxon>Ureibacillus</taxon>
    </lineage>
</organism>
<feature type="domain" description="General stress protein 17M-like" evidence="1">
    <location>
        <begin position="6"/>
        <end position="98"/>
    </location>
</feature>
<dbReference type="Proteomes" id="UP000247416">
    <property type="component" value="Unassembled WGS sequence"/>
</dbReference>
<gene>
    <name evidence="2" type="ORF">BJ095_102215</name>
</gene>
<dbReference type="AlphaFoldDB" id="A0A318U8W6"/>
<sequence>MYSSNKIEVAYTVDEAMGIIERLKTGGTPMGQIHLVGKNLDDFTILKWDADVDMHRPGNMVDKFKSLFTGDDAVIEGLKGRDIPEAELDHYKEVVESGGILIYADDETMDYLETKTVEADLKAEHIYLNRRDYY</sequence>
<protein>
    <submittedName>
        <fullName evidence="2">Heat induced stress protein YflT</fullName>
    </submittedName>
</protein>
<dbReference type="OrthoDB" id="2678178at2"/>
<reference evidence="2 3" key="1">
    <citation type="submission" date="2018-06" db="EMBL/GenBank/DDBJ databases">
        <title>Genomic Encyclopedia of Archaeal and Bacterial Type Strains, Phase II (KMG-II): from individual species to whole genera.</title>
        <authorList>
            <person name="Goeker M."/>
        </authorList>
    </citation>
    <scope>NUCLEOTIDE SEQUENCE [LARGE SCALE GENOMIC DNA]</scope>
    <source>
        <strain evidence="2 3">KACC 16626</strain>
    </source>
</reference>
<dbReference type="EMBL" id="QJTJ01000002">
    <property type="protein sequence ID" value="PYF08449.1"/>
    <property type="molecule type" value="Genomic_DNA"/>
</dbReference>
<evidence type="ECO:0000313" key="3">
    <source>
        <dbReference type="Proteomes" id="UP000247416"/>
    </source>
</evidence>
<name>A0A318U8W6_9BACL</name>
<accession>A0A318U8W6</accession>
<evidence type="ECO:0000259" key="1">
    <source>
        <dbReference type="Pfam" id="PF11181"/>
    </source>
</evidence>
<comment type="caution">
    <text evidence="2">The sequence shown here is derived from an EMBL/GenBank/DDBJ whole genome shotgun (WGS) entry which is preliminary data.</text>
</comment>
<dbReference type="InterPro" id="IPR025889">
    <property type="entry name" value="GSP17M-like_dom"/>
</dbReference>
<proteinExistence type="predicted"/>
<evidence type="ECO:0000313" key="2">
    <source>
        <dbReference type="EMBL" id="PYF08449.1"/>
    </source>
</evidence>